<dbReference type="Proteomes" id="UP000594480">
    <property type="component" value="Chromosome"/>
</dbReference>
<gene>
    <name evidence="6" type="ORF">IT882_05835</name>
</gene>
<dbReference type="SUPFAM" id="SSF56425">
    <property type="entry name" value="Succinate dehydrogenase/fumarate reductase flavoprotein, catalytic domain"/>
    <property type="match status" value="1"/>
</dbReference>
<dbReference type="PANTHER" id="PTHR43400:SF10">
    <property type="entry name" value="3-OXOSTEROID 1-DEHYDROGENASE"/>
    <property type="match status" value="1"/>
</dbReference>
<dbReference type="RefSeq" id="WP_195693547.1">
    <property type="nucleotide sequence ID" value="NZ_CP064760.1"/>
</dbReference>
<dbReference type="InterPro" id="IPR036188">
    <property type="entry name" value="FAD/NAD-bd_sf"/>
</dbReference>
<dbReference type="EMBL" id="CP064760">
    <property type="protein sequence ID" value="QPE05531.1"/>
    <property type="molecule type" value="Genomic_DNA"/>
</dbReference>
<comment type="cofactor">
    <cofactor evidence="1">
        <name>FAD</name>
        <dbReference type="ChEBI" id="CHEBI:57692"/>
    </cofactor>
</comment>
<dbReference type="GO" id="GO:0033765">
    <property type="term" value="F:steroid dehydrogenase activity, acting on the CH-CH group of donors"/>
    <property type="evidence" value="ECO:0007669"/>
    <property type="project" value="UniProtKB-ARBA"/>
</dbReference>
<accession>A0A7S8RHK9</accession>
<dbReference type="KEGG" id="msf:IT882_05835"/>
<evidence type="ECO:0000256" key="1">
    <source>
        <dbReference type="ARBA" id="ARBA00001974"/>
    </source>
</evidence>
<evidence type="ECO:0000313" key="6">
    <source>
        <dbReference type="EMBL" id="QPE05531.1"/>
    </source>
</evidence>
<evidence type="ECO:0000313" key="7">
    <source>
        <dbReference type="Proteomes" id="UP000594480"/>
    </source>
</evidence>
<keyword evidence="7" id="KW-1185">Reference proteome</keyword>
<dbReference type="GO" id="GO:0008202">
    <property type="term" value="P:steroid metabolic process"/>
    <property type="evidence" value="ECO:0007669"/>
    <property type="project" value="UniProtKB-ARBA"/>
</dbReference>
<feature type="domain" description="FAD-dependent oxidoreductase 2 FAD-binding" evidence="5">
    <location>
        <begin position="17"/>
        <end position="535"/>
    </location>
</feature>
<dbReference type="Pfam" id="PF00890">
    <property type="entry name" value="FAD_binding_2"/>
    <property type="match status" value="1"/>
</dbReference>
<dbReference type="AlphaFoldDB" id="A0A7S8RHK9"/>
<dbReference type="Gene3D" id="3.90.700.10">
    <property type="entry name" value="Succinate dehydrogenase/fumarate reductase flavoprotein, catalytic domain"/>
    <property type="match status" value="1"/>
</dbReference>
<dbReference type="InterPro" id="IPR003953">
    <property type="entry name" value="FAD-dep_OxRdtase_2_FAD-bd"/>
</dbReference>
<dbReference type="SUPFAM" id="SSF51905">
    <property type="entry name" value="FAD/NAD(P)-binding domain"/>
    <property type="match status" value="1"/>
</dbReference>
<protein>
    <submittedName>
        <fullName evidence="6">FAD-binding protein</fullName>
    </submittedName>
</protein>
<evidence type="ECO:0000256" key="2">
    <source>
        <dbReference type="ARBA" id="ARBA00022630"/>
    </source>
</evidence>
<dbReference type="Gene3D" id="3.50.50.60">
    <property type="entry name" value="FAD/NAD(P)-binding domain"/>
    <property type="match status" value="2"/>
</dbReference>
<sequence length="570" mass="61696">MARRSIRPDTAWDREVDYLVAGTGAAGLSAAIAARLNGLDTLVVESTDKWGGTTCISGGGLWLPANPVMLREGALDSIPDALTYLDRTVGEPGPFANAARKRAFLDGIHGFVRMTESQGLRWRTSAQYPDYYPDLPGGRVGRAIELRWFDMKKLRGYQKHSRMDEGLPAAIRNDDVWELGRAWSTVSGFVRGARIVARILSLGILGKQARGMGPALAGGLMWVTRKNGVPVWLSAPMTELVVENDRVVGAVIERDGKPVRIRARRGIMLGSGGFARNTEWREKYQGVPGWTAAPEGQTGSGIQLGMDVGGDVAMMDDAWWGAGVPVGDDKTGFILWERSFPYSLVVDQSGERFVNESESYVDFGHDILARNKTVPAIPCWLVTDTRHRHRYLNNVLLPPSGAWTKEHGAQVEAPTLAELAAKISVDPERLAATVARFNEFARAGIDRDFQRGRTEYDRYYGDPSVRPNPNLGPVEKGPFYAYQVVPGDLGTKGGLVTDEHARVLRSDGSVISGLYAAGNATASVMGHTYPGPGATIGPAAVFGYLGALHAAQQVNNPQAPVPPTFVPAGY</sequence>
<keyword evidence="3" id="KW-0274">FAD</keyword>
<reference evidence="6 7" key="1">
    <citation type="submission" date="2020-11" db="EMBL/GenBank/DDBJ databases">
        <title>Amino acid is mineralized and recycled by bacteria in oceanic microbiome.</title>
        <authorList>
            <person name="Zheng L.Y."/>
        </authorList>
    </citation>
    <scope>NUCLEOTIDE SEQUENCE [LARGE SCALE GENOMIC DNA]</scope>
    <source>
        <strain evidence="6 7">A32-1</strain>
    </source>
</reference>
<proteinExistence type="predicted"/>
<dbReference type="InterPro" id="IPR027477">
    <property type="entry name" value="Succ_DH/fumarate_Rdtase_cat_sf"/>
</dbReference>
<dbReference type="PANTHER" id="PTHR43400">
    <property type="entry name" value="FUMARATE REDUCTASE"/>
    <property type="match status" value="1"/>
</dbReference>
<evidence type="ECO:0000259" key="5">
    <source>
        <dbReference type="Pfam" id="PF00890"/>
    </source>
</evidence>
<keyword evidence="2" id="KW-0285">Flavoprotein</keyword>
<evidence type="ECO:0000256" key="4">
    <source>
        <dbReference type="ARBA" id="ARBA00023002"/>
    </source>
</evidence>
<evidence type="ECO:0000256" key="3">
    <source>
        <dbReference type="ARBA" id="ARBA00022827"/>
    </source>
</evidence>
<keyword evidence="4" id="KW-0560">Oxidoreductase</keyword>
<name>A0A7S8RHK9_9MICO</name>
<dbReference type="InterPro" id="IPR050315">
    <property type="entry name" value="FAD-oxidoreductase_2"/>
</dbReference>
<organism evidence="6 7">
    <name type="scientific">Microbacterium schleiferi</name>
    <dbReference type="NCBI Taxonomy" id="69362"/>
    <lineage>
        <taxon>Bacteria</taxon>
        <taxon>Bacillati</taxon>
        <taxon>Actinomycetota</taxon>
        <taxon>Actinomycetes</taxon>
        <taxon>Micrococcales</taxon>
        <taxon>Microbacteriaceae</taxon>
        <taxon>Microbacterium</taxon>
    </lineage>
</organism>